<dbReference type="AlphaFoldDB" id="A0A2B7WWW1"/>
<dbReference type="Pfam" id="PF14378">
    <property type="entry name" value="PAP2_3"/>
    <property type="match status" value="1"/>
</dbReference>
<feature type="transmembrane region" description="Helical" evidence="5">
    <location>
        <begin position="343"/>
        <end position="365"/>
    </location>
</feature>
<name>A0A2B7WWW1_9EURO</name>
<dbReference type="InterPro" id="IPR052185">
    <property type="entry name" value="IPC_Synthase-Related"/>
</dbReference>
<accession>A0A2B7WWW1</accession>
<evidence type="ECO:0000256" key="1">
    <source>
        <dbReference type="ARBA" id="ARBA00004141"/>
    </source>
</evidence>
<reference evidence="7 8" key="1">
    <citation type="submission" date="2017-10" db="EMBL/GenBank/DDBJ databases">
        <title>Comparative genomics in systemic dimorphic fungi from Ajellomycetaceae.</title>
        <authorList>
            <person name="Munoz J.F."/>
            <person name="Mcewen J.G."/>
            <person name="Clay O.K."/>
            <person name="Cuomo C.A."/>
        </authorList>
    </citation>
    <scope>NUCLEOTIDE SEQUENCE [LARGE SCALE GENOMIC DNA]</scope>
    <source>
        <strain evidence="7 8">UAMH130</strain>
    </source>
</reference>
<feature type="domain" description="Inositolphosphotransferase Aur1/Ipt1" evidence="6">
    <location>
        <begin position="197"/>
        <end position="322"/>
    </location>
</feature>
<dbReference type="InterPro" id="IPR026841">
    <property type="entry name" value="Aur1/Ipt1"/>
</dbReference>
<dbReference type="EMBL" id="PDNC01000075">
    <property type="protein sequence ID" value="PGH01185.1"/>
    <property type="molecule type" value="Genomic_DNA"/>
</dbReference>
<keyword evidence="8" id="KW-1185">Reference proteome</keyword>
<dbReference type="Proteomes" id="UP000224080">
    <property type="component" value="Unassembled WGS sequence"/>
</dbReference>
<feature type="transmembrane region" description="Helical" evidence="5">
    <location>
        <begin position="137"/>
        <end position="153"/>
    </location>
</feature>
<feature type="transmembrane region" description="Helical" evidence="5">
    <location>
        <begin position="218"/>
        <end position="238"/>
    </location>
</feature>
<evidence type="ECO:0000259" key="6">
    <source>
        <dbReference type="Pfam" id="PF14378"/>
    </source>
</evidence>
<dbReference type="PANTHER" id="PTHR31310:SF10">
    <property type="entry name" value="INOSITOLPHOSPHOTRANSFERASE AUR1_IPT1 DOMAIN-CONTAINING PROTEIN"/>
    <property type="match status" value="1"/>
</dbReference>
<evidence type="ECO:0000256" key="3">
    <source>
        <dbReference type="ARBA" id="ARBA00022989"/>
    </source>
</evidence>
<evidence type="ECO:0000313" key="7">
    <source>
        <dbReference type="EMBL" id="PGH01185.1"/>
    </source>
</evidence>
<dbReference type="OrthoDB" id="2566866at2759"/>
<evidence type="ECO:0000256" key="4">
    <source>
        <dbReference type="ARBA" id="ARBA00023136"/>
    </source>
</evidence>
<keyword evidence="4 5" id="KW-0472">Membrane</keyword>
<sequence>MSQINANSDIVSNFMGTNTSKEPLQWNSEPMFQLPQWGEPLIVLTILVSAMIATRKREFQIFRRPYDKRPSILDNPRCAESTTRLLDYCSTNEDAAQDTISATGSPWKKRYCCGMVVWTPNTSRFAGNLHSRIMQKFPFLVEMFYWVVTYFFYRMTKLVSQRVFSKTGIWDVALQNGVHVLELEQSGWLSFLFPWTEHDVQHWFMHGHQSSLTALNRFYALVHIPGTVGFIAWYYYIAPSFRAFATVRRTLTLTNLLAFVTFTFYPCMPPRLLPPEYGFVDSVRRDNAQSIWMSGDYVNSLAAMPSMHFGYSFCIGCTMLYHTGIFRQTLEKGERRKTIFWKFWYIAIALAYPLSVLVAIVATANHYWLDALVAIVVVYAAFICNRVFLVLLPVEDLLYWGLRMEKPIPSTGEQHHRRGGSI</sequence>
<keyword evidence="3 5" id="KW-1133">Transmembrane helix</keyword>
<protein>
    <recommendedName>
        <fullName evidence="6">Inositolphosphotransferase Aur1/Ipt1 domain-containing protein</fullName>
    </recommendedName>
</protein>
<feature type="transmembrane region" description="Helical" evidence="5">
    <location>
        <begin position="371"/>
        <end position="394"/>
    </location>
</feature>
<comment type="caution">
    <text evidence="7">The sequence shown here is derived from an EMBL/GenBank/DDBJ whole genome shotgun (WGS) entry which is preliminary data.</text>
</comment>
<gene>
    <name evidence="7" type="ORF">GX51_05381</name>
</gene>
<evidence type="ECO:0000256" key="5">
    <source>
        <dbReference type="SAM" id="Phobius"/>
    </source>
</evidence>
<dbReference type="PANTHER" id="PTHR31310">
    <property type="match status" value="1"/>
</dbReference>
<dbReference type="GO" id="GO:0016020">
    <property type="term" value="C:membrane"/>
    <property type="evidence" value="ECO:0007669"/>
    <property type="project" value="UniProtKB-SubCell"/>
</dbReference>
<proteinExistence type="predicted"/>
<organism evidence="7 8">
    <name type="scientific">Blastomyces parvus</name>
    <dbReference type="NCBI Taxonomy" id="2060905"/>
    <lineage>
        <taxon>Eukaryota</taxon>
        <taxon>Fungi</taxon>
        <taxon>Dikarya</taxon>
        <taxon>Ascomycota</taxon>
        <taxon>Pezizomycotina</taxon>
        <taxon>Eurotiomycetes</taxon>
        <taxon>Eurotiomycetidae</taxon>
        <taxon>Onygenales</taxon>
        <taxon>Ajellomycetaceae</taxon>
        <taxon>Blastomyces</taxon>
    </lineage>
</organism>
<evidence type="ECO:0000256" key="2">
    <source>
        <dbReference type="ARBA" id="ARBA00022692"/>
    </source>
</evidence>
<feature type="transmembrane region" description="Helical" evidence="5">
    <location>
        <begin position="250"/>
        <end position="268"/>
    </location>
</feature>
<dbReference type="CDD" id="cd03386">
    <property type="entry name" value="PAP2_Aur1_like"/>
    <property type="match status" value="1"/>
</dbReference>
<comment type="subcellular location">
    <subcellularLocation>
        <location evidence="1">Membrane</location>
        <topology evidence="1">Multi-pass membrane protein</topology>
    </subcellularLocation>
</comment>
<dbReference type="STRING" id="2060905.A0A2B7WWW1"/>
<feature type="transmembrane region" description="Helical" evidence="5">
    <location>
        <begin position="302"/>
        <end position="322"/>
    </location>
</feature>
<keyword evidence="2 5" id="KW-0812">Transmembrane</keyword>
<feature type="transmembrane region" description="Helical" evidence="5">
    <location>
        <begin position="37"/>
        <end position="54"/>
    </location>
</feature>
<evidence type="ECO:0000313" key="8">
    <source>
        <dbReference type="Proteomes" id="UP000224080"/>
    </source>
</evidence>